<dbReference type="NCBIfam" id="TIGR00231">
    <property type="entry name" value="small_GTP"/>
    <property type="match status" value="1"/>
</dbReference>
<dbReference type="Gene3D" id="2.40.30.10">
    <property type="entry name" value="Translation factors"/>
    <property type="match status" value="1"/>
</dbReference>
<comment type="catalytic activity">
    <reaction evidence="8 12">
        <text>GTP + H2O = GDP + phosphate + H(+)</text>
        <dbReference type="Rhea" id="RHEA:19669"/>
        <dbReference type="ChEBI" id="CHEBI:15377"/>
        <dbReference type="ChEBI" id="CHEBI:15378"/>
        <dbReference type="ChEBI" id="CHEBI:37565"/>
        <dbReference type="ChEBI" id="CHEBI:43474"/>
        <dbReference type="ChEBI" id="CHEBI:58189"/>
        <dbReference type="EC" id="3.6.5.n1"/>
    </reaction>
</comment>
<dbReference type="CDD" id="cd03709">
    <property type="entry name" value="lepA_C"/>
    <property type="match status" value="1"/>
</dbReference>
<dbReference type="InterPro" id="IPR035647">
    <property type="entry name" value="EFG_III/V"/>
</dbReference>
<evidence type="ECO:0000256" key="3">
    <source>
        <dbReference type="ARBA" id="ARBA00022741"/>
    </source>
</evidence>
<evidence type="ECO:0000259" key="14">
    <source>
        <dbReference type="PROSITE" id="PS51722"/>
    </source>
</evidence>
<dbReference type="FunFam" id="3.30.70.2570:FF:000001">
    <property type="entry name" value="Translation factor GUF1, mitochondrial"/>
    <property type="match status" value="1"/>
</dbReference>
<dbReference type="GO" id="GO:0003924">
    <property type="term" value="F:GTPase activity"/>
    <property type="evidence" value="ECO:0007669"/>
    <property type="project" value="UniProtKB-UniRule"/>
</dbReference>
<dbReference type="KEGG" id="amob:HG15A2_06670"/>
<proteinExistence type="inferred from homology"/>
<dbReference type="PANTHER" id="PTHR43512:SF4">
    <property type="entry name" value="TRANSLATION FACTOR GUF1 HOMOLOG, CHLOROPLASTIC"/>
    <property type="match status" value="1"/>
</dbReference>
<reference evidence="15 16" key="1">
    <citation type="submission" date="2019-02" db="EMBL/GenBank/DDBJ databases">
        <title>Deep-cultivation of Planctomycetes and their phenomic and genomic characterization uncovers novel biology.</title>
        <authorList>
            <person name="Wiegand S."/>
            <person name="Jogler M."/>
            <person name="Boedeker C."/>
            <person name="Pinto D."/>
            <person name="Vollmers J."/>
            <person name="Rivas-Marin E."/>
            <person name="Kohn T."/>
            <person name="Peeters S.H."/>
            <person name="Heuer A."/>
            <person name="Rast P."/>
            <person name="Oberbeckmann S."/>
            <person name="Bunk B."/>
            <person name="Jeske O."/>
            <person name="Meyerdierks A."/>
            <person name="Storesund J.E."/>
            <person name="Kallscheuer N."/>
            <person name="Luecker S."/>
            <person name="Lage O.M."/>
            <person name="Pohl T."/>
            <person name="Merkel B.J."/>
            <person name="Hornburger P."/>
            <person name="Mueller R.-W."/>
            <person name="Bruemmer F."/>
            <person name="Labrenz M."/>
            <person name="Spormann A.M."/>
            <person name="Op den Camp H."/>
            <person name="Overmann J."/>
            <person name="Amann R."/>
            <person name="Jetten M.S.M."/>
            <person name="Mascher T."/>
            <person name="Medema M.H."/>
            <person name="Devos D.P."/>
            <person name="Kaster A.-K."/>
            <person name="Ovreas L."/>
            <person name="Rohde M."/>
            <person name="Galperin M.Y."/>
            <person name="Jogler C."/>
        </authorList>
    </citation>
    <scope>NUCLEOTIDE SEQUENCE [LARGE SCALE GENOMIC DNA]</scope>
    <source>
        <strain evidence="15 16">HG15A2</strain>
    </source>
</reference>
<dbReference type="SUPFAM" id="SSF54980">
    <property type="entry name" value="EF-G C-terminal domain-like"/>
    <property type="match status" value="2"/>
</dbReference>
<dbReference type="Gene3D" id="3.30.70.240">
    <property type="match status" value="1"/>
</dbReference>
<comment type="function">
    <text evidence="9 12">Required for accurate and efficient protein synthesis under certain stress conditions. May act as a fidelity factor of the translation reaction, by catalyzing a one-codon backward translocation of tRNAs on improperly translocated ribosomes. Back-translocation proceeds from a post-translocation (POST) complex to a pre-translocation (PRE) complex, thus giving elongation factor G a second chance to translocate the tRNAs correctly. Binds to ribosomes in a GTP-dependent manner.</text>
</comment>
<sequence length="626" mass="69830">MSTASPQSDPAAAPQPNKPRPKGSVDPALVRNFSIVAHIDHGKSTLADRLLEVTGTISKREMKDQVLDDMDLERQRGITIKSRAVSMKYQHNGKEYELNLIDTPGHVDFQYEVSRSLSCCEGAVLLVDAFQGVEAQTVANAYNAIEHDLEIVPVMNKIDLVHARPEEVKQEMEQTLGINPDEVLGCSAKSGLKCDEVLAAVIDRIPPPRGDANAPLQAMVFDSVYDEYRGAIIYVRLMNGTVRKGQRIQFLQAGTVHEVVEIGQLAPKRTQRDLLSAGQVGYMVCNIKSLGQVHVGDTVTVATGEQAKPLPGYAEPNRMVFCGLYPSDGQEFEQLREALSKLQVNDPSFEFEPETSDALGFGFRCGFLGLLHMEIVQQRLEQEADIDLVQTAPNVTYRIQTKDGNWEEVHTPTRVPDVGDIEEFQQPIVRVSFVMPSEYVGGVMKLCADRRGVFVRQEYLSPTRVMLVYDLALAEVVYDMHDKLKSTTRGYGTMDYELRGYETGDLVRLDILVKNERVDALSIVCDKRDADNRGRAVIKKLKKEIPRHMFEVALQAAIGTRIIARETISAMSKNVTAKCYGGDISRKRKLWEKQKEGKKRMKSIGSVDIPQKAFLAVLETGEEERS</sequence>
<dbReference type="GO" id="GO:0005886">
    <property type="term" value="C:plasma membrane"/>
    <property type="evidence" value="ECO:0007669"/>
    <property type="project" value="UniProtKB-SubCell"/>
</dbReference>
<organism evidence="15 16">
    <name type="scientific">Adhaeretor mobilis</name>
    <dbReference type="NCBI Taxonomy" id="1930276"/>
    <lineage>
        <taxon>Bacteria</taxon>
        <taxon>Pseudomonadati</taxon>
        <taxon>Planctomycetota</taxon>
        <taxon>Planctomycetia</taxon>
        <taxon>Pirellulales</taxon>
        <taxon>Lacipirellulaceae</taxon>
        <taxon>Adhaeretor</taxon>
    </lineage>
</organism>
<dbReference type="CDD" id="cd01890">
    <property type="entry name" value="LepA"/>
    <property type="match status" value="1"/>
</dbReference>
<dbReference type="Gene3D" id="3.40.50.300">
    <property type="entry name" value="P-loop containing nucleotide triphosphate hydrolases"/>
    <property type="match status" value="1"/>
</dbReference>
<feature type="binding site" evidence="12">
    <location>
        <begin position="156"/>
        <end position="159"/>
    </location>
    <ligand>
        <name>GTP</name>
        <dbReference type="ChEBI" id="CHEBI:37565"/>
    </ligand>
</feature>
<dbReference type="InterPro" id="IPR005225">
    <property type="entry name" value="Small_GTP-bd"/>
</dbReference>
<dbReference type="Proteomes" id="UP000319852">
    <property type="component" value="Chromosome"/>
</dbReference>
<dbReference type="Gene3D" id="3.30.70.2570">
    <property type="entry name" value="Elongation factor 4, C-terminal domain"/>
    <property type="match status" value="1"/>
</dbReference>
<feature type="compositionally biased region" description="Low complexity" evidence="13">
    <location>
        <begin position="1"/>
        <end position="15"/>
    </location>
</feature>
<keyword evidence="6 12" id="KW-0342">GTP-binding</keyword>
<dbReference type="CDD" id="cd03699">
    <property type="entry name" value="EF4_II"/>
    <property type="match status" value="1"/>
</dbReference>
<keyword evidence="16" id="KW-1185">Reference proteome</keyword>
<keyword evidence="5 12" id="KW-0648">Protein biosynthesis</keyword>
<evidence type="ECO:0000256" key="6">
    <source>
        <dbReference type="ARBA" id="ARBA00023134"/>
    </source>
</evidence>
<comment type="similarity">
    <text evidence="10">Belongs to the GTP-binding elongation factor family. LepA subfamily.</text>
</comment>
<evidence type="ECO:0000256" key="9">
    <source>
        <dbReference type="ARBA" id="ARBA00057626"/>
    </source>
</evidence>
<dbReference type="FunFam" id="3.40.50.300:FF:000078">
    <property type="entry name" value="Elongation factor 4"/>
    <property type="match status" value="1"/>
</dbReference>
<dbReference type="NCBIfam" id="TIGR01393">
    <property type="entry name" value="lepA"/>
    <property type="match status" value="1"/>
</dbReference>
<dbReference type="FunFam" id="3.30.70.870:FF:000004">
    <property type="entry name" value="Translation factor GUF1, mitochondrial"/>
    <property type="match status" value="1"/>
</dbReference>
<comment type="subcellular location">
    <subcellularLocation>
        <location evidence="12">Cell membrane</location>
        <topology evidence="12">Peripheral membrane protein</topology>
        <orientation evidence="12">Cytoplasmic side</orientation>
    </subcellularLocation>
</comment>
<comment type="similarity">
    <text evidence="1 12">Belongs to the TRAFAC class translation factor GTPase superfamily. Classic translation factor GTPase family. LepA subfamily.</text>
</comment>
<keyword evidence="2 12" id="KW-1003">Cell membrane</keyword>
<dbReference type="GO" id="GO:0045727">
    <property type="term" value="P:positive regulation of translation"/>
    <property type="evidence" value="ECO:0007669"/>
    <property type="project" value="UniProtKB-UniRule"/>
</dbReference>
<feature type="domain" description="Tr-type G" evidence="14">
    <location>
        <begin position="28"/>
        <end position="209"/>
    </location>
</feature>
<feature type="binding site" evidence="12">
    <location>
        <begin position="40"/>
        <end position="45"/>
    </location>
    <ligand>
        <name>GTP</name>
        <dbReference type="ChEBI" id="CHEBI:37565"/>
    </ligand>
</feature>
<dbReference type="InterPro" id="IPR035654">
    <property type="entry name" value="LepA_IV"/>
</dbReference>
<dbReference type="InterPro" id="IPR004161">
    <property type="entry name" value="EFTu-like_2"/>
</dbReference>
<dbReference type="EC" id="3.6.5.n1" evidence="11 12"/>
<keyword evidence="4 12" id="KW-0378">Hydrolase</keyword>
<dbReference type="FunFam" id="3.30.70.240:FF:000007">
    <property type="entry name" value="Translation factor GUF1, mitochondrial"/>
    <property type="match status" value="1"/>
</dbReference>
<dbReference type="CDD" id="cd16260">
    <property type="entry name" value="EF4_III"/>
    <property type="match status" value="1"/>
</dbReference>
<evidence type="ECO:0000256" key="12">
    <source>
        <dbReference type="HAMAP-Rule" id="MF_00071"/>
    </source>
</evidence>
<evidence type="ECO:0000256" key="11">
    <source>
        <dbReference type="ARBA" id="ARBA00066744"/>
    </source>
</evidence>
<dbReference type="InterPro" id="IPR006297">
    <property type="entry name" value="EF-4"/>
</dbReference>
<dbReference type="GO" id="GO:0003746">
    <property type="term" value="F:translation elongation factor activity"/>
    <property type="evidence" value="ECO:0007669"/>
    <property type="project" value="UniProtKB-UniRule"/>
</dbReference>
<dbReference type="FunFam" id="2.40.30.10:FF:000015">
    <property type="entry name" value="Translation factor GUF1, mitochondrial"/>
    <property type="match status" value="1"/>
</dbReference>
<dbReference type="OrthoDB" id="9804431at2"/>
<gene>
    <name evidence="15" type="primary">lepA_1</name>
    <name evidence="12" type="synonym">lepA</name>
    <name evidence="15" type="ORF">HG15A2_06670</name>
</gene>
<evidence type="ECO:0000256" key="10">
    <source>
        <dbReference type="ARBA" id="ARBA00061052"/>
    </source>
</evidence>
<dbReference type="SUPFAM" id="SSF52540">
    <property type="entry name" value="P-loop containing nucleoside triphosphate hydrolases"/>
    <property type="match status" value="1"/>
</dbReference>
<dbReference type="InterPro" id="IPR013842">
    <property type="entry name" value="LepA_CTD"/>
</dbReference>
<keyword evidence="7 12" id="KW-0472">Membrane</keyword>
<dbReference type="PANTHER" id="PTHR43512">
    <property type="entry name" value="TRANSLATION FACTOR GUF1-RELATED"/>
    <property type="match status" value="1"/>
</dbReference>
<dbReference type="InterPro" id="IPR027417">
    <property type="entry name" value="P-loop_NTPase"/>
</dbReference>
<evidence type="ECO:0000256" key="8">
    <source>
        <dbReference type="ARBA" id="ARBA00050293"/>
    </source>
</evidence>
<dbReference type="InterPro" id="IPR000640">
    <property type="entry name" value="EFG_V-like"/>
</dbReference>
<evidence type="ECO:0000256" key="1">
    <source>
        <dbReference type="ARBA" id="ARBA00005454"/>
    </source>
</evidence>
<dbReference type="AlphaFoldDB" id="A0A517MRB1"/>
<keyword evidence="15" id="KW-0251">Elongation factor</keyword>
<dbReference type="Pfam" id="PF00009">
    <property type="entry name" value="GTP_EFTU"/>
    <property type="match status" value="1"/>
</dbReference>
<dbReference type="Gene3D" id="3.30.70.870">
    <property type="entry name" value="Elongation Factor G (Translational Gtpase), domain 3"/>
    <property type="match status" value="1"/>
</dbReference>
<dbReference type="InterPro" id="IPR000795">
    <property type="entry name" value="T_Tr_GTP-bd_dom"/>
</dbReference>
<evidence type="ECO:0000256" key="2">
    <source>
        <dbReference type="ARBA" id="ARBA00022475"/>
    </source>
</evidence>
<evidence type="ECO:0000256" key="5">
    <source>
        <dbReference type="ARBA" id="ARBA00022917"/>
    </source>
</evidence>
<dbReference type="RefSeq" id="WP_145057757.1">
    <property type="nucleotide sequence ID" value="NZ_CP036263.1"/>
</dbReference>
<dbReference type="EMBL" id="CP036263">
    <property type="protein sequence ID" value="QDS97406.1"/>
    <property type="molecule type" value="Genomic_DNA"/>
</dbReference>
<dbReference type="PROSITE" id="PS51722">
    <property type="entry name" value="G_TR_2"/>
    <property type="match status" value="1"/>
</dbReference>
<dbReference type="PRINTS" id="PR00315">
    <property type="entry name" value="ELONGATNFCT"/>
</dbReference>
<dbReference type="HAMAP" id="MF_00071">
    <property type="entry name" value="LepA"/>
    <property type="match status" value="1"/>
</dbReference>
<dbReference type="Pfam" id="PF00679">
    <property type="entry name" value="EFG_C"/>
    <property type="match status" value="1"/>
</dbReference>
<accession>A0A517MRB1</accession>
<keyword evidence="3 12" id="KW-0547">Nucleotide-binding</keyword>
<feature type="region of interest" description="Disordered" evidence="13">
    <location>
        <begin position="1"/>
        <end position="26"/>
    </location>
</feature>
<protein>
    <recommendedName>
        <fullName evidence="11 12">Elongation factor 4</fullName>
        <shortName evidence="12">EF-4</shortName>
        <ecNumber evidence="11 12">3.6.5.n1</ecNumber>
    </recommendedName>
    <alternativeName>
        <fullName evidence="12">Ribosomal back-translocase LepA</fullName>
    </alternativeName>
</protein>
<dbReference type="InterPro" id="IPR038363">
    <property type="entry name" value="LepA_C_sf"/>
</dbReference>
<evidence type="ECO:0000313" key="15">
    <source>
        <dbReference type="EMBL" id="QDS97406.1"/>
    </source>
</evidence>
<dbReference type="Pfam" id="PF03144">
    <property type="entry name" value="GTP_EFTU_D2"/>
    <property type="match status" value="1"/>
</dbReference>
<dbReference type="GO" id="GO:0043022">
    <property type="term" value="F:ribosome binding"/>
    <property type="evidence" value="ECO:0007669"/>
    <property type="project" value="UniProtKB-UniRule"/>
</dbReference>
<dbReference type="GO" id="GO:0005525">
    <property type="term" value="F:GTP binding"/>
    <property type="evidence" value="ECO:0007669"/>
    <property type="project" value="UniProtKB-UniRule"/>
</dbReference>
<evidence type="ECO:0000256" key="7">
    <source>
        <dbReference type="ARBA" id="ARBA00023136"/>
    </source>
</evidence>
<dbReference type="Pfam" id="PF06421">
    <property type="entry name" value="LepA_C"/>
    <property type="match status" value="1"/>
</dbReference>
<evidence type="ECO:0000256" key="4">
    <source>
        <dbReference type="ARBA" id="ARBA00022801"/>
    </source>
</evidence>
<evidence type="ECO:0000313" key="16">
    <source>
        <dbReference type="Proteomes" id="UP000319852"/>
    </source>
</evidence>
<evidence type="ECO:0000256" key="13">
    <source>
        <dbReference type="SAM" id="MobiDB-lite"/>
    </source>
</evidence>
<name>A0A517MRB1_9BACT</name>